<dbReference type="GO" id="GO:0004788">
    <property type="term" value="F:thiamine diphosphokinase activity"/>
    <property type="evidence" value="ECO:0007669"/>
    <property type="project" value="InterPro"/>
</dbReference>
<reference evidence="6" key="1">
    <citation type="submission" date="2021-03" db="EMBL/GenBank/DDBJ databases">
        <title>Bacillus suaedae sp. nov., isolated from Suaeda aralocaspica.</title>
        <authorList>
            <person name="Lei R.F.R."/>
        </authorList>
    </citation>
    <scope>NUCLEOTIDE SEQUENCE</scope>
    <source>
        <strain evidence="6">YZJH907-2</strain>
    </source>
</reference>
<dbReference type="InterPro" id="IPR007371">
    <property type="entry name" value="TPK_catalytic"/>
</dbReference>
<gene>
    <name evidence="6" type="ORF">J7W16_14210</name>
</gene>
<dbReference type="GO" id="GO:0009229">
    <property type="term" value="P:thiamine diphosphate biosynthetic process"/>
    <property type="evidence" value="ECO:0007669"/>
    <property type="project" value="InterPro"/>
</dbReference>
<dbReference type="EMBL" id="JAGKSQ010000005">
    <property type="protein sequence ID" value="MBP3952291.1"/>
    <property type="molecule type" value="Genomic_DNA"/>
</dbReference>
<protein>
    <recommendedName>
        <fullName evidence="5">Thiamin pyrophosphokinase catalytic domain-containing protein</fullName>
    </recommendedName>
</protein>
<dbReference type="RefSeq" id="WP_210597978.1">
    <property type="nucleotide sequence ID" value="NZ_JAGKSQ010000005.1"/>
</dbReference>
<dbReference type="Proteomes" id="UP000678228">
    <property type="component" value="Unassembled WGS sequence"/>
</dbReference>
<evidence type="ECO:0000256" key="1">
    <source>
        <dbReference type="ARBA" id="ARBA00022679"/>
    </source>
</evidence>
<organism evidence="6 7">
    <name type="scientific">Halalkalibacter suaedae</name>
    <dbReference type="NCBI Taxonomy" id="2822140"/>
    <lineage>
        <taxon>Bacteria</taxon>
        <taxon>Bacillati</taxon>
        <taxon>Bacillota</taxon>
        <taxon>Bacilli</taxon>
        <taxon>Bacillales</taxon>
        <taxon>Bacillaceae</taxon>
        <taxon>Halalkalibacter</taxon>
    </lineage>
</organism>
<evidence type="ECO:0000256" key="2">
    <source>
        <dbReference type="ARBA" id="ARBA00022741"/>
    </source>
</evidence>
<dbReference type="Pfam" id="PF04263">
    <property type="entry name" value="TPK_catalytic"/>
    <property type="match status" value="1"/>
</dbReference>
<keyword evidence="7" id="KW-1185">Reference proteome</keyword>
<sequence length="371" mass="42171">MFEVIKGPIYEHKQTKKLLQYLPKKSIVYLWHEDLDGVAVNGLIQAKVKAVINAKTSMSGKYTQRHVRTLLKAGIAVFDIISIFNRDSPYKGEQAFIYQNGLYVEKDGETECVAELLSYDDHVIKRKESLAITNYPNQFEDFVKNTLHYASQECDWFKEKPVLPIPLKKLRGETVFIVARNTDYEKDIKALYPTLKRKQSIVIAVDGAADGLMKYRICPDFIVGDMDSISEKTLNCGATLICHQHPNGRSPGKDRLMKMGIEAELIRFVGTSEDVALTAAFWSDARKLFLIGCRTGMTEFLEKGRAGMGATWLARMQAGERITDLKGIHQLYSKPTLPVFGLSRFEKPSIISMIQTFFQERIPSWKKKEVL</sequence>
<dbReference type="GO" id="GO:0005524">
    <property type="term" value="F:ATP binding"/>
    <property type="evidence" value="ECO:0007669"/>
    <property type="project" value="UniProtKB-KW"/>
</dbReference>
<dbReference type="AlphaFoldDB" id="A0A940WU19"/>
<evidence type="ECO:0000256" key="3">
    <source>
        <dbReference type="ARBA" id="ARBA00022777"/>
    </source>
</evidence>
<keyword evidence="3" id="KW-0418">Kinase</keyword>
<keyword evidence="4" id="KW-0067">ATP-binding</keyword>
<evidence type="ECO:0000313" key="7">
    <source>
        <dbReference type="Proteomes" id="UP000678228"/>
    </source>
</evidence>
<proteinExistence type="predicted"/>
<accession>A0A940WU19</accession>
<evidence type="ECO:0000259" key="5">
    <source>
        <dbReference type="Pfam" id="PF04263"/>
    </source>
</evidence>
<evidence type="ECO:0000313" key="6">
    <source>
        <dbReference type="EMBL" id="MBP3952291.1"/>
    </source>
</evidence>
<feature type="domain" description="Thiamin pyrophosphokinase catalytic" evidence="5">
    <location>
        <begin position="194"/>
        <end position="235"/>
    </location>
</feature>
<dbReference type="NCBIfam" id="NF040608">
    <property type="entry name" value="division_SteA"/>
    <property type="match status" value="1"/>
</dbReference>
<keyword evidence="2" id="KW-0547">Nucleotide-binding</keyword>
<dbReference type="SUPFAM" id="SSF63999">
    <property type="entry name" value="Thiamin pyrophosphokinase, catalytic domain"/>
    <property type="match status" value="1"/>
</dbReference>
<dbReference type="Gene3D" id="3.40.50.10240">
    <property type="entry name" value="Thiamin pyrophosphokinase, catalytic domain"/>
    <property type="match status" value="1"/>
</dbReference>
<keyword evidence="1" id="KW-0808">Transferase</keyword>
<dbReference type="InterPro" id="IPR047795">
    <property type="entry name" value="Put_SteA-like"/>
</dbReference>
<dbReference type="GO" id="GO:0016301">
    <property type="term" value="F:kinase activity"/>
    <property type="evidence" value="ECO:0007669"/>
    <property type="project" value="UniProtKB-KW"/>
</dbReference>
<dbReference type="InterPro" id="IPR036759">
    <property type="entry name" value="TPK_catalytic_sf"/>
</dbReference>
<comment type="caution">
    <text evidence="6">The sequence shown here is derived from an EMBL/GenBank/DDBJ whole genome shotgun (WGS) entry which is preliminary data.</text>
</comment>
<name>A0A940WU19_9BACI</name>
<evidence type="ECO:0000256" key="4">
    <source>
        <dbReference type="ARBA" id="ARBA00022840"/>
    </source>
</evidence>